<dbReference type="PANTHER" id="PTHR23090:SF9">
    <property type="entry name" value="GLUTAMINE-DEPENDENT NAD(+) SYNTHETASE"/>
    <property type="match status" value="1"/>
</dbReference>
<comment type="pathway">
    <text evidence="8">Cofactor biosynthesis; NAD(+) biosynthesis; NAD(+) from deamido-NAD(+) (ammonia route): step 1/1.</text>
</comment>
<dbReference type="GO" id="GO:0008795">
    <property type="term" value="F:NAD+ synthase activity"/>
    <property type="evidence" value="ECO:0007669"/>
    <property type="project" value="UniProtKB-UniRule"/>
</dbReference>
<dbReference type="InterPro" id="IPR022926">
    <property type="entry name" value="NH(3)-dep_NAD(+)_synth"/>
</dbReference>
<dbReference type="Gene3D" id="3.40.50.620">
    <property type="entry name" value="HUPs"/>
    <property type="match status" value="1"/>
</dbReference>
<evidence type="ECO:0000313" key="13">
    <source>
        <dbReference type="EMBL" id="UPU37054.1"/>
    </source>
</evidence>
<dbReference type="UniPathway" id="UPA00253">
    <property type="reaction ID" value="UER00333"/>
</dbReference>
<feature type="domain" description="NAD/GMP synthase" evidence="11">
    <location>
        <begin position="22"/>
        <end position="107"/>
    </location>
</feature>
<dbReference type="InterPro" id="IPR003694">
    <property type="entry name" value="NAD_synthase"/>
</dbReference>
<evidence type="ECO:0000313" key="14">
    <source>
        <dbReference type="Proteomes" id="UP000568888"/>
    </source>
</evidence>
<keyword evidence="15" id="KW-1185">Reference proteome</keyword>
<evidence type="ECO:0000313" key="15">
    <source>
        <dbReference type="Proteomes" id="UP000831485"/>
    </source>
</evidence>
<feature type="binding site" description="in other chain" evidence="8">
    <location>
        <position position="179"/>
    </location>
    <ligand>
        <name>deamido-NAD(+)</name>
        <dbReference type="ChEBI" id="CHEBI:58437"/>
        <note>ligand shared between two neighboring subunits</note>
    </ligand>
</feature>
<reference evidence="12" key="2">
    <citation type="journal article" date="2021" name="Int. J. Syst. Evol. Microbiol.">
        <title>Geomonas silvestris sp. nov., Geomonas paludis sp. nov. and Geomonas limicola sp. nov., isolated from terrestrial environments, and emended description of the genus Geomonas.</title>
        <authorList>
            <person name="Itoh H."/>
            <person name="Xu Z."/>
            <person name="Masuda Y."/>
            <person name="Ushijima N."/>
            <person name="Hayakawa C."/>
            <person name="Shiratori Y."/>
            <person name="Senoo K."/>
        </authorList>
    </citation>
    <scope>NUCLEOTIDE SEQUENCE</scope>
    <source>
        <strain evidence="12">Red736</strain>
    </source>
</reference>
<dbReference type="GO" id="GO:0004359">
    <property type="term" value="F:glutaminase activity"/>
    <property type="evidence" value="ECO:0007669"/>
    <property type="project" value="InterPro"/>
</dbReference>
<dbReference type="GO" id="GO:0005524">
    <property type="term" value="F:ATP binding"/>
    <property type="evidence" value="ECO:0007669"/>
    <property type="project" value="UniProtKB-UniRule"/>
</dbReference>
<organism evidence="12 14">
    <name type="scientific">Geomonas paludis</name>
    <dbReference type="NCBI Taxonomy" id="2740185"/>
    <lineage>
        <taxon>Bacteria</taxon>
        <taxon>Pseudomonadati</taxon>
        <taxon>Thermodesulfobacteriota</taxon>
        <taxon>Desulfuromonadia</taxon>
        <taxon>Geobacterales</taxon>
        <taxon>Geobacteraceae</taxon>
        <taxon>Geomonas</taxon>
    </lineage>
</organism>
<evidence type="ECO:0000256" key="2">
    <source>
        <dbReference type="ARBA" id="ARBA00022598"/>
    </source>
</evidence>
<dbReference type="Pfam" id="PF02540">
    <property type="entry name" value="NAD_synthase"/>
    <property type="match status" value="2"/>
</dbReference>
<evidence type="ECO:0000256" key="8">
    <source>
        <dbReference type="HAMAP-Rule" id="MF_00193"/>
    </source>
</evidence>
<evidence type="ECO:0000256" key="5">
    <source>
        <dbReference type="ARBA" id="ARBA00022840"/>
    </source>
</evidence>
<dbReference type="SUPFAM" id="SSF52402">
    <property type="entry name" value="Adenine nucleotide alpha hydrolases-like"/>
    <property type="match status" value="1"/>
</dbReference>
<sequence>MTTTKGFSPEVLRLDPQCEADRICARIRELMRNQVKRGGVVVALSGGIDSSVTAALSVRALGRERVIALEMPERHSARETLALSGKVAGALGIATIVEDISGILQSVGFYEKYDNAVRMVVPEYGDGWASKIVISGVASQPRFTSFYLVTQNAQQVQSTVRLPLQPYLEIVAATNFKQRIRKMLEYYHADRLNYAVAGTPNRLEYDQGFFVKLGDGAADIKPIAHLYKSQVYQLAEFLGIPEEIRSRKPTTDTYSLAQGQDEFYFSLPYQMMDLCLYARNNNVTAESTAAVLGLEPQQVRMVFRDIDTKRKTTRYLHLPPLLVEEVEWE</sequence>
<feature type="binding site" evidence="8">
    <location>
        <begin position="43"/>
        <end position="50"/>
    </location>
    <ligand>
        <name>ATP</name>
        <dbReference type="ChEBI" id="CHEBI:30616"/>
    </ligand>
</feature>
<keyword evidence="6 8" id="KW-0460">Magnesium</keyword>
<comment type="subunit">
    <text evidence="8">Homodimer.</text>
</comment>
<feature type="binding site" evidence="8">
    <location>
        <position position="199"/>
    </location>
    <ligand>
        <name>ATP</name>
        <dbReference type="ChEBI" id="CHEBI:30616"/>
    </ligand>
</feature>
<dbReference type="RefSeq" id="WP_183348342.1">
    <property type="nucleotide sequence ID" value="NZ_BLXY01000005.1"/>
</dbReference>
<keyword evidence="2 8" id="KW-0436">Ligase</keyword>
<dbReference type="PANTHER" id="PTHR23090">
    <property type="entry name" value="NH 3 /GLUTAMINE-DEPENDENT NAD + SYNTHETASE"/>
    <property type="match status" value="1"/>
</dbReference>
<evidence type="ECO:0000256" key="7">
    <source>
        <dbReference type="ARBA" id="ARBA00023027"/>
    </source>
</evidence>
<dbReference type="InterPro" id="IPR022310">
    <property type="entry name" value="NAD/GMP_synthase"/>
</dbReference>
<dbReference type="HAMAP" id="MF_00193">
    <property type="entry name" value="NadE_ammonia_dep"/>
    <property type="match status" value="1"/>
</dbReference>
<feature type="binding site" evidence="8">
    <location>
        <position position="204"/>
    </location>
    <ligand>
        <name>Mg(2+)</name>
        <dbReference type="ChEBI" id="CHEBI:18420"/>
    </ligand>
</feature>
<dbReference type="Proteomes" id="UP000568888">
    <property type="component" value="Unassembled WGS sequence"/>
</dbReference>
<evidence type="ECO:0000256" key="10">
    <source>
        <dbReference type="RuleBase" id="RU003812"/>
    </source>
</evidence>
<keyword evidence="7 8" id="KW-0520">NAD</keyword>
<comment type="caution">
    <text evidence="8">Lacks conserved residue(s) required for the propagation of feature annotation.</text>
</comment>
<evidence type="ECO:0000256" key="4">
    <source>
        <dbReference type="ARBA" id="ARBA00022741"/>
    </source>
</evidence>
<name>A0A6V8MXP0_9BACT</name>
<dbReference type="EMBL" id="BLXY01000005">
    <property type="protein sequence ID" value="GFO64850.1"/>
    <property type="molecule type" value="Genomic_DNA"/>
</dbReference>
<dbReference type="GO" id="GO:0005737">
    <property type="term" value="C:cytoplasm"/>
    <property type="evidence" value="ECO:0007669"/>
    <property type="project" value="InterPro"/>
</dbReference>
<dbReference type="GO" id="GO:0046872">
    <property type="term" value="F:metal ion binding"/>
    <property type="evidence" value="ECO:0007669"/>
    <property type="project" value="UniProtKB-KW"/>
</dbReference>
<reference evidence="13" key="3">
    <citation type="submission" date="2022-04" db="EMBL/GenBank/DDBJ databases">
        <authorList>
            <person name="Liu G."/>
        </authorList>
    </citation>
    <scope>NUCLEOTIDE SEQUENCE</scope>
    <source>
        <strain evidence="13">RG22</strain>
    </source>
</reference>
<evidence type="ECO:0000256" key="1">
    <source>
        <dbReference type="ARBA" id="ARBA00005859"/>
    </source>
</evidence>
<dbReference type="AlphaFoldDB" id="A0A6V8MXP0"/>
<proteinExistence type="inferred from homology"/>
<comment type="similarity">
    <text evidence="1 8 9">Belongs to the NAD synthetase family.</text>
</comment>
<keyword evidence="5 8" id="KW-0067">ATP-binding</keyword>
<evidence type="ECO:0000256" key="3">
    <source>
        <dbReference type="ARBA" id="ARBA00022723"/>
    </source>
</evidence>
<gene>
    <name evidence="12" type="primary">nadE_1</name>
    <name evidence="8 13" type="synonym">nadE</name>
    <name evidence="12" type="ORF">GMPD_27690</name>
    <name evidence="13" type="ORF">M1B72_04925</name>
</gene>
<dbReference type="GO" id="GO:0003952">
    <property type="term" value="F:NAD+ synthase (glutamine-hydrolyzing) activity"/>
    <property type="evidence" value="ECO:0007669"/>
    <property type="project" value="InterPro"/>
</dbReference>
<keyword evidence="3 8" id="KW-0479">Metal-binding</keyword>
<keyword evidence="4 8" id="KW-0547">Nucleotide-binding</keyword>
<dbReference type="NCBIfam" id="NF002048">
    <property type="entry name" value="PRK00876.1"/>
    <property type="match status" value="1"/>
</dbReference>
<dbReference type="InterPro" id="IPR014729">
    <property type="entry name" value="Rossmann-like_a/b/a_fold"/>
</dbReference>
<dbReference type="EMBL" id="CP096574">
    <property type="protein sequence ID" value="UPU37054.1"/>
    <property type="molecule type" value="Genomic_DNA"/>
</dbReference>
<evidence type="ECO:0000256" key="9">
    <source>
        <dbReference type="RuleBase" id="RU003811"/>
    </source>
</evidence>
<feature type="binding site" evidence="8">
    <location>
        <position position="228"/>
    </location>
    <ligand>
        <name>ATP</name>
        <dbReference type="ChEBI" id="CHEBI:30616"/>
    </ligand>
</feature>
<dbReference type="EC" id="6.3.1.5" evidence="8 10"/>
<feature type="binding site" description="in other chain" evidence="8">
    <location>
        <position position="212"/>
    </location>
    <ligand>
        <name>deamido-NAD(+)</name>
        <dbReference type="ChEBI" id="CHEBI:58437"/>
        <note>ligand shared between two neighboring subunits</note>
    </ligand>
</feature>
<dbReference type="GO" id="GO:0009435">
    <property type="term" value="P:NAD+ biosynthetic process"/>
    <property type="evidence" value="ECO:0007669"/>
    <property type="project" value="UniProtKB-UniRule"/>
</dbReference>
<accession>A0A6V8MXP0</accession>
<evidence type="ECO:0000313" key="12">
    <source>
        <dbReference type="EMBL" id="GFO64850.1"/>
    </source>
</evidence>
<evidence type="ECO:0000256" key="6">
    <source>
        <dbReference type="ARBA" id="ARBA00022842"/>
    </source>
</evidence>
<dbReference type="Proteomes" id="UP000831485">
    <property type="component" value="Chromosome"/>
</dbReference>
<feature type="binding site" evidence="8">
    <location>
        <position position="250"/>
    </location>
    <ligand>
        <name>ATP</name>
        <dbReference type="ChEBI" id="CHEBI:30616"/>
    </ligand>
</feature>
<reference evidence="14" key="1">
    <citation type="submission" date="2020-06" db="EMBL/GenBank/DDBJ databases">
        <title>Draft genomic sequecing of Geomonas sp. Red736.</title>
        <authorList>
            <person name="Itoh H."/>
            <person name="Xu Z.X."/>
            <person name="Ushijima N."/>
            <person name="Masuda Y."/>
            <person name="Shiratori Y."/>
            <person name="Senoo K."/>
        </authorList>
    </citation>
    <scope>NUCLEOTIDE SEQUENCE [LARGE SCALE GENOMIC DNA]</scope>
    <source>
        <strain evidence="14">Red736</strain>
    </source>
</reference>
<dbReference type="NCBIfam" id="TIGR00552">
    <property type="entry name" value="nadE"/>
    <property type="match status" value="1"/>
</dbReference>
<comment type="function">
    <text evidence="8">Catalyzes the ATP-dependent amidation of deamido-NAD to form NAD. Uses ammonia as a nitrogen source.</text>
</comment>
<protein>
    <recommendedName>
        <fullName evidence="8 10">NH(3)-dependent NAD(+) synthetase</fullName>
        <ecNumber evidence="8 10">6.3.1.5</ecNumber>
    </recommendedName>
</protein>
<feature type="binding site" evidence="8">
    <location>
        <position position="49"/>
    </location>
    <ligand>
        <name>Mg(2+)</name>
        <dbReference type="ChEBI" id="CHEBI:18420"/>
    </ligand>
</feature>
<feature type="binding site" evidence="8">
    <location>
        <position position="219"/>
    </location>
    <ligand>
        <name>deamido-NAD(+)</name>
        <dbReference type="ChEBI" id="CHEBI:58437"/>
        <note>ligand shared between two neighboring subunits</note>
    </ligand>
</feature>
<comment type="catalytic activity">
    <reaction evidence="8 10">
        <text>deamido-NAD(+) + NH4(+) + ATP = AMP + diphosphate + NAD(+) + H(+)</text>
        <dbReference type="Rhea" id="RHEA:21188"/>
        <dbReference type="ChEBI" id="CHEBI:15378"/>
        <dbReference type="ChEBI" id="CHEBI:28938"/>
        <dbReference type="ChEBI" id="CHEBI:30616"/>
        <dbReference type="ChEBI" id="CHEBI:33019"/>
        <dbReference type="ChEBI" id="CHEBI:57540"/>
        <dbReference type="ChEBI" id="CHEBI:58437"/>
        <dbReference type="ChEBI" id="CHEBI:456215"/>
        <dbReference type="EC" id="6.3.1.5"/>
    </reaction>
</comment>
<dbReference type="CDD" id="cd00553">
    <property type="entry name" value="NAD_synthase"/>
    <property type="match status" value="1"/>
</dbReference>
<feature type="domain" description="NAD/GMP synthase" evidence="11">
    <location>
        <begin position="167"/>
        <end position="306"/>
    </location>
</feature>
<evidence type="ECO:0000259" key="11">
    <source>
        <dbReference type="Pfam" id="PF02540"/>
    </source>
</evidence>